<dbReference type="OrthoDB" id="7197435at2"/>
<sequence length="503" mass="51191">MLATGVLAMTLLWQPLPAAAEPRSISVRSNQAEIADGVRDVAYSAASDTLWATVGTGDPVTDAALLAIRPSDLTTSMSYPAPVPRPPSGQPARSQELDAVAVDDRHGRIWSTSPSQHGYAAFNDQRSWSYRAGGFPSPRDVLVDDLGDRAYLSVTGALAVISTAGYTSELPAIPLGDGAQPTTLALVGSGAQAKVITVDETTGELLVIAPADRTVRRLAGVAGATTVAVTPGGERAYLAGPGLPQITVIDLVAGEQTAAIPLASGAGALAYDGANQLLYATQPGASALAIVDLAANQVASTVQLSGMPKQVLFAKGALFVQLSTPVTTADTLTVLYVSTTPPPDPDPTDDAGVEVGVTIAGAGGLTLGFDSTSVDLGSARLNDDLDHYTASGVLPRVTVLDNRSTDPGWSLVGQVTAFRSDTGAASEADLGWRPRMVSADSGQAVSAGPEVVPRAGLATPRVLAEGRPGLGRGRAVLGAELGFTAPSSIDPGSYRAVLTLTLA</sequence>
<dbReference type="eggNOG" id="COG3391">
    <property type="taxonomic scope" value="Bacteria"/>
</dbReference>
<dbReference type="InterPro" id="IPR015943">
    <property type="entry name" value="WD40/YVTN_repeat-like_dom_sf"/>
</dbReference>
<name>F5XJ36_MICPN</name>
<dbReference type="SUPFAM" id="SSF50974">
    <property type="entry name" value="Nitrous oxide reductase, N-terminal domain"/>
    <property type="match status" value="1"/>
</dbReference>
<dbReference type="InterPro" id="IPR011045">
    <property type="entry name" value="N2O_reductase_N"/>
</dbReference>
<evidence type="ECO:0000313" key="2">
    <source>
        <dbReference type="EMBL" id="BAK33362.1"/>
    </source>
</evidence>
<evidence type="ECO:0000313" key="3">
    <source>
        <dbReference type="Proteomes" id="UP000007947"/>
    </source>
</evidence>
<gene>
    <name evidence="2" type="ordered locus">MLP_03480</name>
</gene>
<dbReference type="Gene3D" id="2.130.10.10">
    <property type="entry name" value="YVTN repeat-like/Quinoprotein amine dehydrogenase"/>
    <property type="match status" value="1"/>
</dbReference>
<protein>
    <submittedName>
        <fullName evidence="2">Uncharacterized protein</fullName>
    </submittedName>
</protein>
<accession>F5XJ36</accession>
<evidence type="ECO:0000256" key="1">
    <source>
        <dbReference type="SAM" id="SignalP"/>
    </source>
</evidence>
<keyword evidence="1" id="KW-0732">Signal</keyword>
<reference evidence="2 3" key="1">
    <citation type="submission" date="2011-05" db="EMBL/GenBank/DDBJ databases">
        <title>Whole genome sequence of Microlunatus phosphovorus NM-1.</title>
        <authorList>
            <person name="Hosoyama A."/>
            <person name="Sasaki K."/>
            <person name="Harada T."/>
            <person name="Igarashi R."/>
            <person name="Kawakoshi A."/>
            <person name="Sasagawa M."/>
            <person name="Fukada J."/>
            <person name="Nakamura S."/>
            <person name="Katano Y."/>
            <person name="Hanada S."/>
            <person name="Kamagata Y."/>
            <person name="Nakamura N."/>
            <person name="Yamazaki S."/>
            <person name="Fujita N."/>
        </authorList>
    </citation>
    <scope>NUCLEOTIDE SEQUENCE [LARGE SCALE GENOMIC DNA]</scope>
    <source>
        <strain evidence="3">ATCC 700054 / DSM 10555 / JCM 9379 / NBRC 101784 / NCIMB 13414 / VKM Ac-1990 / NM-1</strain>
    </source>
</reference>
<feature type="signal peptide" evidence="1">
    <location>
        <begin position="1"/>
        <end position="20"/>
    </location>
</feature>
<proteinExistence type="predicted"/>
<dbReference type="Proteomes" id="UP000007947">
    <property type="component" value="Chromosome"/>
</dbReference>
<dbReference type="InterPro" id="IPR051200">
    <property type="entry name" value="Host-pathogen_enzymatic-act"/>
</dbReference>
<organism evidence="2 3">
    <name type="scientific">Microlunatus phosphovorus (strain ATCC 700054 / DSM 10555 / JCM 9379 / NBRC 101784 / NCIMB 13414 / VKM Ac-1990 / NM-1)</name>
    <dbReference type="NCBI Taxonomy" id="1032480"/>
    <lineage>
        <taxon>Bacteria</taxon>
        <taxon>Bacillati</taxon>
        <taxon>Actinomycetota</taxon>
        <taxon>Actinomycetes</taxon>
        <taxon>Propionibacteriales</taxon>
        <taxon>Propionibacteriaceae</taxon>
        <taxon>Microlunatus</taxon>
    </lineage>
</organism>
<dbReference type="AlphaFoldDB" id="F5XJ36"/>
<dbReference type="KEGG" id="mph:MLP_03480"/>
<dbReference type="STRING" id="1032480.MLP_03480"/>
<dbReference type="HOGENOM" id="CLU_541650_0_0_11"/>
<feature type="chain" id="PRO_5003329195" evidence="1">
    <location>
        <begin position="21"/>
        <end position="503"/>
    </location>
</feature>
<dbReference type="PANTHER" id="PTHR47197:SF3">
    <property type="entry name" value="DIHYDRO-HEME D1 DEHYDROGENASE"/>
    <property type="match status" value="1"/>
</dbReference>
<dbReference type="EMBL" id="AP012204">
    <property type="protein sequence ID" value="BAK33362.1"/>
    <property type="molecule type" value="Genomic_DNA"/>
</dbReference>
<dbReference type="RefSeq" id="WP_013861251.1">
    <property type="nucleotide sequence ID" value="NC_015635.1"/>
</dbReference>
<dbReference type="PANTHER" id="PTHR47197">
    <property type="entry name" value="PROTEIN NIRF"/>
    <property type="match status" value="1"/>
</dbReference>
<keyword evidence="3" id="KW-1185">Reference proteome</keyword>